<dbReference type="EMBL" id="HACG01021909">
    <property type="protein sequence ID" value="CEK68774.1"/>
    <property type="molecule type" value="Transcribed_RNA"/>
</dbReference>
<name>A0A0B6ZJH0_9EUPU</name>
<dbReference type="AlphaFoldDB" id="A0A0B6ZJH0"/>
<accession>A0A0B6ZJH0</accession>
<sequence>ADLKHEEDDTVRKYTQINYEEKESSLPNTPVGAAALLHKGLQTDIPSQLNTETGNNGAALMLGDDVEHELSDQERAMQRVLDIDMQELKYIHGELNAIYRYLSVPGTLQLFASECDLKMFEYELYEVMTRQNHTKLPAQVFIEMYFREHRITLRDFMQILFKVTEQGHDHLLKMVQNLWSTAFYKNSNYAENFYQNPSC</sequence>
<reference evidence="1" key="1">
    <citation type="submission" date="2014-12" db="EMBL/GenBank/DDBJ databases">
        <title>Insight into the proteome of Arion vulgaris.</title>
        <authorList>
            <person name="Aradska J."/>
            <person name="Bulat T."/>
            <person name="Smidak R."/>
            <person name="Sarate P."/>
            <person name="Gangsoo J."/>
            <person name="Sialana F."/>
            <person name="Bilban M."/>
            <person name="Lubec G."/>
        </authorList>
    </citation>
    <scope>NUCLEOTIDE SEQUENCE</scope>
    <source>
        <tissue evidence="1">Skin</tissue>
    </source>
</reference>
<feature type="non-terminal residue" evidence="1">
    <location>
        <position position="1"/>
    </location>
</feature>
<protein>
    <submittedName>
        <fullName evidence="1">Uncharacterized protein</fullName>
    </submittedName>
</protein>
<organism evidence="1">
    <name type="scientific">Arion vulgaris</name>
    <dbReference type="NCBI Taxonomy" id="1028688"/>
    <lineage>
        <taxon>Eukaryota</taxon>
        <taxon>Metazoa</taxon>
        <taxon>Spiralia</taxon>
        <taxon>Lophotrochozoa</taxon>
        <taxon>Mollusca</taxon>
        <taxon>Gastropoda</taxon>
        <taxon>Heterobranchia</taxon>
        <taxon>Euthyneura</taxon>
        <taxon>Panpulmonata</taxon>
        <taxon>Eupulmonata</taxon>
        <taxon>Stylommatophora</taxon>
        <taxon>Helicina</taxon>
        <taxon>Arionoidea</taxon>
        <taxon>Arionidae</taxon>
        <taxon>Arion</taxon>
    </lineage>
</organism>
<proteinExistence type="predicted"/>
<gene>
    <name evidence="1" type="primary">ORF67692</name>
</gene>
<evidence type="ECO:0000313" key="1">
    <source>
        <dbReference type="EMBL" id="CEK68774.1"/>
    </source>
</evidence>